<protein>
    <submittedName>
        <fullName evidence="2">Asp23/Gls24 family envelope stress response protein</fullName>
    </submittedName>
</protein>
<sequence length="148" mass="15613">MADMEYELTERGSVHISDEVVQIIAGAAVNEVDGVLGTSGSFAGGITESITGRKNLARGVKVQFDEASRACTVDVWVQLRFGVSIPEVGYQIQEHVKSSVETMTGLRVHAVHVHVVGVAFQTDAERAQDADQIGAAMDGEARSTGGIG</sequence>
<dbReference type="PANTHER" id="PTHR34297">
    <property type="entry name" value="HYPOTHETICAL CYTOSOLIC PROTEIN-RELATED"/>
    <property type="match status" value="1"/>
</dbReference>
<dbReference type="RefSeq" id="WP_067848168.1">
    <property type="nucleotide sequence ID" value="NZ_JADPKZ010000047.1"/>
</dbReference>
<name>A0ABS0F5X9_9BACL</name>
<gene>
    <name evidence="2" type="ORF">IW967_12680</name>
</gene>
<dbReference type="PANTHER" id="PTHR34297:SF1">
    <property type="entry name" value="ASP23_GLS24 FAMILY ENVELOPE STRESS RESPONSE PROTEIN"/>
    <property type="match status" value="1"/>
</dbReference>
<dbReference type="Pfam" id="PF03780">
    <property type="entry name" value="Asp23"/>
    <property type="match status" value="1"/>
</dbReference>
<accession>A0ABS0F5X9</accession>
<evidence type="ECO:0000256" key="1">
    <source>
        <dbReference type="ARBA" id="ARBA00005721"/>
    </source>
</evidence>
<comment type="caution">
    <text evidence="2">The sequence shown here is derived from an EMBL/GenBank/DDBJ whole genome shotgun (WGS) entry which is preliminary data.</text>
</comment>
<dbReference type="InterPro" id="IPR005531">
    <property type="entry name" value="Asp23"/>
</dbReference>
<reference evidence="2 3" key="1">
    <citation type="submission" date="2020-11" db="EMBL/GenBank/DDBJ databases">
        <title>Genomic insight of Alicyclobacillus mali FL 18 reveals a new arsenic-resistant strain, with potential in environmental biotechnology.</title>
        <authorList>
            <person name="Fiorentino G."/>
            <person name="Gallo G."/>
            <person name="Aulitto M."/>
        </authorList>
    </citation>
    <scope>NUCLEOTIDE SEQUENCE [LARGE SCALE GENOMIC DNA]</scope>
    <source>
        <strain evidence="2 3">FL 18</strain>
    </source>
</reference>
<evidence type="ECO:0000313" key="2">
    <source>
        <dbReference type="EMBL" id="MBF8378711.1"/>
    </source>
</evidence>
<comment type="similarity">
    <text evidence="1">Belongs to the asp23 family.</text>
</comment>
<dbReference type="Proteomes" id="UP000642910">
    <property type="component" value="Unassembled WGS sequence"/>
</dbReference>
<proteinExistence type="inferred from homology"/>
<dbReference type="EMBL" id="JADPKZ010000047">
    <property type="protein sequence ID" value="MBF8378711.1"/>
    <property type="molecule type" value="Genomic_DNA"/>
</dbReference>
<keyword evidence="3" id="KW-1185">Reference proteome</keyword>
<organism evidence="2 3">
    <name type="scientific">Alicyclobacillus mali</name>
    <name type="common">ex Roth et al. 2021</name>
    <dbReference type="NCBI Taxonomy" id="1123961"/>
    <lineage>
        <taxon>Bacteria</taxon>
        <taxon>Bacillati</taxon>
        <taxon>Bacillota</taxon>
        <taxon>Bacilli</taxon>
        <taxon>Bacillales</taxon>
        <taxon>Alicyclobacillaceae</taxon>
        <taxon>Alicyclobacillus</taxon>
    </lineage>
</organism>
<evidence type="ECO:0000313" key="3">
    <source>
        <dbReference type="Proteomes" id="UP000642910"/>
    </source>
</evidence>